<gene>
    <name evidence="1" type="ORF">Y1Q_0009393</name>
</gene>
<organism evidence="1 2">
    <name type="scientific">Alligator mississippiensis</name>
    <name type="common">American alligator</name>
    <dbReference type="NCBI Taxonomy" id="8496"/>
    <lineage>
        <taxon>Eukaryota</taxon>
        <taxon>Metazoa</taxon>
        <taxon>Chordata</taxon>
        <taxon>Craniata</taxon>
        <taxon>Vertebrata</taxon>
        <taxon>Euteleostomi</taxon>
        <taxon>Archelosauria</taxon>
        <taxon>Archosauria</taxon>
        <taxon>Crocodylia</taxon>
        <taxon>Alligatoridae</taxon>
        <taxon>Alligatorinae</taxon>
        <taxon>Alligator</taxon>
    </lineage>
</organism>
<proteinExistence type="predicted"/>
<reference evidence="1 2" key="1">
    <citation type="journal article" date="2012" name="Genome Biol.">
        <title>Sequencing three crocodilian genomes to illuminate the evolution of archosaurs and amniotes.</title>
        <authorList>
            <person name="St John J.A."/>
            <person name="Braun E.L."/>
            <person name="Isberg S.R."/>
            <person name="Miles L.G."/>
            <person name="Chong A.Y."/>
            <person name="Gongora J."/>
            <person name="Dalzell P."/>
            <person name="Moran C."/>
            <person name="Bed'hom B."/>
            <person name="Abzhanov A."/>
            <person name="Burgess S.C."/>
            <person name="Cooksey A.M."/>
            <person name="Castoe T.A."/>
            <person name="Crawford N.G."/>
            <person name="Densmore L.D."/>
            <person name="Drew J.C."/>
            <person name="Edwards S.V."/>
            <person name="Faircloth B.C."/>
            <person name="Fujita M.K."/>
            <person name="Greenwold M.J."/>
            <person name="Hoffmann F.G."/>
            <person name="Howard J.M."/>
            <person name="Iguchi T."/>
            <person name="Janes D.E."/>
            <person name="Khan S.Y."/>
            <person name="Kohno S."/>
            <person name="de Koning A.J."/>
            <person name="Lance S.L."/>
            <person name="McCarthy F.M."/>
            <person name="McCormack J.E."/>
            <person name="Merchant M.E."/>
            <person name="Peterson D.G."/>
            <person name="Pollock D.D."/>
            <person name="Pourmand N."/>
            <person name="Raney B.J."/>
            <person name="Roessler K.A."/>
            <person name="Sanford J.R."/>
            <person name="Sawyer R.H."/>
            <person name="Schmidt C.J."/>
            <person name="Triplett E.W."/>
            <person name="Tuberville T.D."/>
            <person name="Venegas-Anaya M."/>
            <person name="Howard J.T."/>
            <person name="Jarvis E.D."/>
            <person name="Guillette L.J.Jr."/>
            <person name="Glenn T.C."/>
            <person name="Green R.E."/>
            <person name="Ray D.A."/>
        </authorList>
    </citation>
    <scope>NUCLEOTIDE SEQUENCE [LARGE SCALE GENOMIC DNA]</scope>
    <source>
        <strain evidence="1">KSC_2009_1</strain>
    </source>
</reference>
<protein>
    <submittedName>
        <fullName evidence="1">Uncharacterized protein</fullName>
    </submittedName>
</protein>
<name>A0A151N7S7_ALLMI</name>
<accession>A0A151N7S7</accession>
<evidence type="ECO:0000313" key="1">
    <source>
        <dbReference type="EMBL" id="KYO32811.1"/>
    </source>
</evidence>
<dbReference type="AlphaFoldDB" id="A0A151N7S7"/>
<keyword evidence="2" id="KW-1185">Reference proteome</keyword>
<dbReference type="EMBL" id="AKHW03003879">
    <property type="protein sequence ID" value="KYO32811.1"/>
    <property type="molecule type" value="Genomic_DNA"/>
</dbReference>
<comment type="caution">
    <text evidence="1">The sequence shown here is derived from an EMBL/GenBank/DDBJ whole genome shotgun (WGS) entry which is preliminary data.</text>
</comment>
<dbReference type="Proteomes" id="UP000050525">
    <property type="component" value="Unassembled WGS sequence"/>
</dbReference>
<evidence type="ECO:0000313" key="2">
    <source>
        <dbReference type="Proteomes" id="UP000050525"/>
    </source>
</evidence>
<sequence>MVETSKTISSLWNGNHVLLSSRPKSRVLRRLDNGLSTVSGVAGNLLCRNDFNPSQQQLFRNQHTFREDFQMYGSLKTVGLSLPITFCYLSNKYPLDMATHETPIKLGWTYPQLVVLILLAKSTFLMMESGDGLDASA</sequence>